<reference evidence="2" key="1">
    <citation type="submission" date="2019-12" db="EMBL/GenBank/DDBJ databases">
        <title>High-Quality draft genome sequences of three cyanobacteria isolated from the limestone walls of the Old Cathedral of Coimbra.</title>
        <authorList>
            <person name="Tiago I."/>
            <person name="Soares F."/>
            <person name="Portugal A."/>
        </authorList>
    </citation>
    <scope>NUCLEOTIDE SEQUENCE [LARGE SCALE GENOMIC DNA]</scope>
    <source>
        <strain evidence="2">C</strain>
    </source>
</reference>
<dbReference type="SUPFAM" id="SSF53474">
    <property type="entry name" value="alpha/beta-Hydrolases"/>
    <property type="match status" value="1"/>
</dbReference>
<feature type="transmembrane region" description="Helical" evidence="1">
    <location>
        <begin position="429"/>
        <end position="450"/>
    </location>
</feature>
<dbReference type="EMBL" id="WVIC01000016">
    <property type="protein sequence ID" value="NCJ06755.1"/>
    <property type="molecule type" value="Genomic_DNA"/>
</dbReference>
<protein>
    <submittedName>
        <fullName evidence="2">Uncharacterized protein</fullName>
    </submittedName>
</protein>
<comment type="caution">
    <text evidence="2">The sequence shown here is derived from an EMBL/GenBank/DDBJ whole genome shotgun (WGS) entry which is preliminary data.</text>
</comment>
<dbReference type="Proteomes" id="UP000607397">
    <property type="component" value="Unassembled WGS sequence"/>
</dbReference>
<evidence type="ECO:0000313" key="3">
    <source>
        <dbReference type="Proteomes" id="UP000607397"/>
    </source>
</evidence>
<accession>A0A8K2A896</accession>
<sequence>MCVHVPEDKYYVYQGGSHADGTFIRVYVPESASNSETKLNAILYLHGFALCMPAFYEAHLVELVKQGYIVFFPDFQRSFYPNTPPQTPTPPRPSLAHFQTWLSVATQSEIPAQNSLSVEDIYPMFSEIYERGDVGLSRGLSEFSAGELRRVAQALVVIIALLNVCSWFRREYGKNLIHLLSTTALSLVDSPMEWLANAIALTEDAWEYLCHQQRYAHWNQEILDTFVFGHSLGGLIALSFPFGLKDSPNNRFFPKQIVTADPAASTEMGIPKFAIWILKLFQSPFTADPILIRNTGKSLTQPVAILHGGSDTLVPPSQWVVSRSGQCSNYEAIASQNKAIYFSCSNLKKNPPLIAFHNQAVTSTQYYDDALFKSFGGVKDGPNTYNTDYVWPSVTKIFMDIATPENLLSYLSTPNFQVKVTPPDTSSPLLTKLTWIVGMILFLGVGYWIWKLVG</sequence>
<dbReference type="InterPro" id="IPR029058">
    <property type="entry name" value="AB_hydrolase_fold"/>
</dbReference>
<keyword evidence="1" id="KW-1133">Transmembrane helix</keyword>
<name>A0A8K2A896_9CYAN</name>
<evidence type="ECO:0000256" key="1">
    <source>
        <dbReference type="SAM" id="Phobius"/>
    </source>
</evidence>
<proteinExistence type="predicted"/>
<organism evidence="2 3">
    <name type="scientific">Petrachloros mirabilis ULC683</name>
    <dbReference type="NCBI Taxonomy" id="2781853"/>
    <lineage>
        <taxon>Bacteria</taxon>
        <taxon>Bacillati</taxon>
        <taxon>Cyanobacteriota</taxon>
        <taxon>Cyanophyceae</taxon>
        <taxon>Synechococcales</taxon>
        <taxon>Petrachlorosaceae</taxon>
        <taxon>Petrachloros</taxon>
        <taxon>Petrachloros mirabilis</taxon>
    </lineage>
</organism>
<evidence type="ECO:0000313" key="2">
    <source>
        <dbReference type="EMBL" id="NCJ06755.1"/>
    </source>
</evidence>
<keyword evidence="3" id="KW-1185">Reference proteome</keyword>
<keyword evidence="1" id="KW-0472">Membrane</keyword>
<gene>
    <name evidence="2" type="ORF">GS597_09590</name>
</gene>
<dbReference type="AlphaFoldDB" id="A0A8K2A896"/>
<keyword evidence="1" id="KW-0812">Transmembrane</keyword>
<dbReference type="Gene3D" id="3.40.50.1820">
    <property type="entry name" value="alpha/beta hydrolase"/>
    <property type="match status" value="2"/>
</dbReference>